<dbReference type="EMBL" id="CM044701">
    <property type="protein sequence ID" value="KAI5682220.1"/>
    <property type="molecule type" value="Genomic_DNA"/>
</dbReference>
<evidence type="ECO:0000313" key="2">
    <source>
        <dbReference type="Proteomes" id="UP001060085"/>
    </source>
</evidence>
<accession>A0ACC0CBB5</accession>
<proteinExistence type="predicted"/>
<reference evidence="2" key="1">
    <citation type="journal article" date="2023" name="Nat. Plants">
        <title>Single-cell RNA sequencing provides a high-resolution roadmap for understanding the multicellular compartmentation of specialized metabolism.</title>
        <authorList>
            <person name="Sun S."/>
            <person name="Shen X."/>
            <person name="Li Y."/>
            <person name="Li Y."/>
            <person name="Wang S."/>
            <person name="Li R."/>
            <person name="Zhang H."/>
            <person name="Shen G."/>
            <person name="Guo B."/>
            <person name="Wei J."/>
            <person name="Xu J."/>
            <person name="St-Pierre B."/>
            <person name="Chen S."/>
            <person name="Sun C."/>
        </authorList>
    </citation>
    <scope>NUCLEOTIDE SEQUENCE [LARGE SCALE GENOMIC DNA]</scope>
</reference>
<comment type="caution">
    <text evidence="1">The sequence shown here is derived from an EMBL/GenBank/DDBJ whole genome shotgun (WGS) entry which is preliminary data.</text>
</comment>
<evidence type="ECO:0000313" key="1">
    <source>
        <dbReference type="EMBL" id="KAI5682220.1"/>
    </source>
</evidence>
<sequence length="190" mass="20781">MSCPPKVKTMKENENGAVDKETANLPREIRLIARLFGIEKGKNDLGRQTGANKANSTNLIQAITPSHCTIQKSLKGVEGGGVATYAFLALVFEDEAPFTAALHYASPQNLPKFLHQCLLWTDLLNSTGKCGSTTTGDSSSIKWCTGCPLADKTLVPKFSTTGRDRLFSKKISWHMCMHHQTKIGDSQNKQ</sequence>
<keyword evidence="2" id="KW-1185">Reference proteome</keyword>
<dbReference type="Proteomes" id="UP001060085">
    <property type="component" value="Linkage Group LG01"/>
</dbReference>
<name>A0ACC0CBB5_CATRO</name>
<gene>
    <name evidence="1" type="ORF">M9H77_03448</name>
</gene>
<protein>
    <submittedName>
        <fullName evidence="1">Uncharacterized protein</fullName>
    </submittedName>
</protein>
<organism evidence="1 2">
    <name type="scientific">Catharanthus roseus</name>
    <name type="common">Madagascar periwinkle</name>
    <name type="synonym">Vinca rosea</name>
    <dbReference type="NCBI Taxonomy" id="4058"/>
    <lineage>
        <taxon>Eukaryota</taxon>
        <taxon>Viridiplantae</taxon>
        <taxon>Streptophyta</taxon>
        <taxon>Embryophyta</taxon>
        <taxon>Tracheophyta</taxon>
        <taxon>Spermatophyta</taxon>
        <taxon>Magnoliopsida</taxon>
        <taxon>eudicotyledons</taxon>
        <taxon>Gunneridae</taxon>
        <taxon>Pentapetalae</taxon>
        <taxon>asterids</taxon>
        <taxon>lamiids</taxon>
        <taxon>Gentianales</taxon>
        <taxon>Apocynaceae</taxon>
        <taxon>Rauvolfioideae</taxon>
        <taxon>Vinceae</taxon>
        <taxon>Catharanthinae</taxon>
        <taxon>Catharanthus</taxon>
    </lineage>
</organism>